<proteinExistence type="predicted"/>
<keyword evidence="2" id="KW-0413">Isomerase</keyword>
<evidence type="ECO:0000313" key="3">
    <source>
        <dbReference type="Proteomes" id="UP000250166"/>
    </source>
</evidence>
<sequence length="240" mass="26800">MFRIIVFVVAVFVYGYADIKDQTIKTLESQSGRKLQVISVEQLKNAKLSLFVVQDKVSGYRTTLLADDDQKSIIVVATFFGTDKDDRQKVAKTLQEVESYNFKLENSASLNALFKAIPNEYKITLQGKGNALTYIISDPMCPHCQDELNHIDSRLEKGSVVMIPVAFLGADSLKKSAEITEKIKSVQNNAEKISLLKQIYATTHQASEQSSQSTQQVQNVTKIIENSHLVTSVPFVYEAN</sequence>
<feature type="domain" description="Disulfide isomerase DsbG N-terminal" evidence="1">
    <location>
        <begin position="24"/>
        <end position="110"/>
    </location>
</feature>
<dbReference type="EMBL" id="UAWL01000006">
    <property type="protein sequence ID" value="SQB98762.1"/>
    <property type="molecule type" value="Genomic_DNA"/>
</dbReference>
<dbReference type="Proteomes" id="UP000250166">
    <property type="component" value="Unassembled WGS sequence"/>
</dbReference>
<name>A0A2X3B4N4_9HELI</name>
<dbReference type="RefSeq" id="WP_023949884.1">
    <property type="nucleotide sequence ID" value="NZ_JAERIV010000023.1"/>
</dbReference>
<dbReference type="SUPFAM" id="SSF52833">
    <property type="entry name" value="Thioredoxin-like"/>
    <property type="match status" value="1"/>
</dbReference>
<evidence type="ECO:0000313" key="2">
    <source>
        <dbReference type="EMBL" id="SQB98762.1"/>
    </source>
</evidence>
<protein>
    <submittedName>
        <fullName evidence="2">Disulphide isomerase</fullName>
    </submittedName>
</protein>
<dbReference type="Gene3D" id="3.40.30.10">
    <property type="entry name" value="Glutaredoxin"/>
    <property type="match status" value="1"/>
</dbReference>
<evidence type="ECO:0000259" key="1">
    <source>
        <dbReference type="Pfam" id="PF18257"/>
    </source>
</evidence>
<gene>
    <name evidence="2" type="ORF">NCTC13102_01229</name>
</gene>
<dbReference type="InterPro" id="IPR036249">
    <property type="entry name" value="Thioredoxin-like_sf"/>
</dbReference>
<reference evidence="2 3" key="1">
    <citation type="submission" date="2018-06" db="EMBL/GenBank/DDBJ databases">
        <authorList>
            <consortium name="Pathogen Informatics"/>
            <person name="Doyle S."/>
        </authorList>
    </citation>
    <scope>NUCLEOTIDE SEQUENCE [LARGE SCALE GENOMIC DNA]</scope>
    <source>
        <strain evidence="2 3">NCTC13102</strain>
    </source>
</reference>
<dbReference type="GO" id="GO:0016853">
    <property type="term" value="F:isomerase activity"/>
    <property type="evidence" value="ECO:0007669"/>
    <property type="project" value="UniProtKB-KW"/>
</dbReference>
<dbReference type="AlphaFoldDB" id="A0A2X3B4N4"/>
<dbReference type="InterPro" id="IPR041556">
    <property type="entry name" value="DsbG_N"/>
</dbReference>
<dbReference type="Pfam" id="PF18257">
    <property type="entry name" value="DsbG_N"/>
    <property type="match status" value="1"/>
</dbReference>
<accession>A0A2X3B4N4</accession>
<organism evidence="2 3">
    <name type="scientific">Helicobacter fennelliae</name>
    <dbReference type="NCBI Taxonomy" id="215"/>
    <lineage>
        <taxon>Bacteria</taxon>
        <taxon>Pseudomonadati</taxon>
        <taxon>Campylobacterota</taxon>
        <taxon>Epsilonproteobacteria</taxon>
        <taxon>Campylobacterales</taxon>
        <taxon>Helicobacteraceae</taxon>
        <taxon>Helicobacter</taxon>
    </lineage>
</organism>